<dbReference type="STRING" id="1286171.EAL2_c07290"/>
<dbReference type="PATRIC" id="fig|1286171.3.peg.675"/>
<keyword evidence="4" id="KW-1185">Reference proteome</keyword>
<comment type="similarity">
    <text evidence="1 2">Belongs to the UPF0235 family.</text>
</comment>
<evidence type="ECO:0000313" key="4">
    <source>
        <dbReference type="Proteomes" id="UP000019591"/>
    </source>
</evidence>
<dbReference type="EMBL" id="CP007452">
    <property type="protein sequence ID" value="AHM56030.1"/>
    <property type="molecule type" value="Genomic_DNA"/>
</dbReference>
<sequence length="91" mass="10087">MDFMEKYIAELESSGRVSLKIKVTPKMSKTEFKKELSDGTLKLNIKSAPEKGKGNKEIMGYLAALFSVSESCITILTGETSPQKTVIIRKN</sequence>
<dbReference type="Proteomes" id="UP000019591">
    <property type="component" value="Chromosome"/>
</dbReference>
<dbReference type="Gene3D" id="3.30.1200.10">
    <property type="entry name" value="YggU-like"/>
    <property type="match status" value="1"/>
</dbReference>
<reference evidence="3 4" key="1">
    <citation type="journal article" date="2014" name="Genome Announc.">
        <title>Complete Genome Sequence of Amino Acid-Utilizing Eubacterium acidaminophilum al-2 (DSM 3953).</title>
        <authorList>
            <person name="Poehlein A."/>
            <person name="Andreesen J.R."/>
            <person name="Daniel R."/>
        </authorList>
    </citation>
    <scope>NUCLEOTIDE SEQUENCE [LARGE SCALE GENOMIC DNA]</scope>
    <source>
        <strain evidence="3 4">DSM 3953</strain>
    </source>
</reference>
<dbReference type="HOGENOM" id="CLU_130694_6_0_9"/>
<dbReference type="HAMAP" id="MF_00634">
    <property type="entry name" value="UPF0235"/>
    <property type="match status" value="1"/>
</dbReference>
<dbReference type="InterPro" id="IPR036591">
    <property type="entry name" value="YggU-like_sf"/>
</dbReference>
<dbReference type="SUPFAM" id="SSF69786">
    <property type="entry name" value="YggU-like"/>
    <property type="match status" value="1"/>
</dbReference>
<dbReference type="KEGG" id="eac:EAL2_c07290"/>
<protein>
    <recommendedName>
        <fullName evidence="2">UPF0235 protein EAL2_c07290</fullName>
    </recommendedName>
</protein>
<dbReference type="SMART" id="SM01152">
    <property type="entry name" value="DUF167"/>
    <property type="match status" value="1"/>
</dbReference>
<dbReference type="NCBIfam" id="TIGR00251">
    <property type="entry name" value="DUF167 family protein"/>
    <property type="match status" value="1"/>
</dbReference>
<organism evidence="3 4">
    <name type="scientific">Peptoclostridium acidaminophilum DSM 3953</name>
    <dbReference type="NCBI Taxonomy" id="1286171"/>
    <lineage>
        <taxon>Bacteria</taxon>
        <taxon>Bacillati</taxon>
        <taxon>Bacillota</taxon>
        <taxon>Clostridia</taxon>
        <taxon>Peptostreptococcales</taxon>
        <taxon>Peptoclostridiaceae</taxon>
        <taxon>Peptoclostridium</taxon>
    </lineage>
</organism>
<dbReference type="AlphaFoldDB" id="W8T594"/>
<dbReference type="PANTHER" id="PTHR13420:SF7">
    <property type="entry name" value="UPF0235 PROTEIN C15ORF40"/>
    <property type="match status" value="1"/>
</dbReference>
<proteinExistence type="inferred from homology"/>
<dbReference type="PANTHER" id="PTHR13420">
    <property type="entry name" value="UPF0235 PROTEIN C15ORF40"/>
    <property type="match status" value="1"/>
</dbReference>
<dbReference type="Pfam" id="PF02594">
    <property type="entry name" value="DUF167"/>
    <property type="match status" value="1"/>
</dbReference>
<evidence type="ECO:0000256" key="2">
    <source>
        <dbReference type="HAMAP-Rule" id="MF_00634"/>
    </source>
</evidence>
<accession>W8T594</accession>
<gene>
    <name evidence="3" type="ORF">EAL2_c07290</name>
</gene>
<dbReference type="GO" id="GO:0005737">
    <property type="term" value="C:cytoplasm"/>
    <property type="evidence" value="ECO:0007669"/>
    <property type="project" value="TreeGrafter"/>
</dbReference>
<dbReference type="InterPro" id="IPR003746">
    <property type="entry name" value="DUF167"/>
</dbReference>
<evidence type="ECO:0000256" key="1">
    <source>
        <dbReference type="ARBA" id="ARBA00010364"/>
    </source>
</evidence>
<name>W8T594_PEPAC</name>
<evidence type="ECO:0000313" key="3">
    <source>
        <dbReference type="EMBL" id="AHM56030.1"/>
    </source>
</evidence>